<keyword evidence="4" id="KW-1185">Reference proteome</keyword>
<gene>
    <name evidence="3" type="ORF">LALA0_S04e09010g</name>
</gene>
<dbReference type="OrthoDB" id="4065319at2759"/>
<evidence type="ECO:0000313" key="4">
    <source>
        <dbReference type="Proteomes" id="UP000054304"/>
    </source>
</evidence>
<evidence type="ECO:0000313" key="3">
    <source>
        <dbReference type="EMBL" id="CEP62152.1"/>
    </source>
</evidence>
<sequence>MVATEVLKRALPSLTQGTTATADGSGAASTSSFPVPTITPPSMAGNPHILGSSRPSGTVFIAVGSIVGFFLAAIVTMYVVSAYISRSNANKQRYLAIDSEFNAHVNGGDMYKTEKSRFSEKFSPQMRSSPNMVRLLDSPNNGSKVSQSSTPRDEMHEFPQELYSTLQGSTAAPNRRSLFISPTVEVVNQQRRNMMIPSVNASSSSLLSESSPELNRPERAASPERRKGQQTRQKSNLGTNVASSSSKKASPPPETWQARETPLQRSKAPSMYLEKLLDDD</sequence>
<feature type="compositionally biased region" description="Basic and acidic residues" evidence="1">
    <location>
        <begin position="215"/>
        <end position="227"/>
    </location>
</feature>
<feature type="region of interest" description="Disordered" evidence="1">
    <location>
        <begin position="130"/>
        <end position="155"/>
    </location>
</feature>
<reference evidence="3 4" key="1">
    <citation type="submission" date="2014-12" db="EMBL/GenBank/DDBJ databases">
        <authorList>
            <person name="Neuveglise Cecile"/>
        </authorList>
    </citation>
    <scope>NUCLEOTIDE SEQUENCE [LARGE SCALE GENOMIC DNA]</scope>
    <source>
        <strain evidence="3 4">CBS 12615</strain>
    </source>
</reference>
<feature type="region of interest" description="Disordered" evidence="1">
    <location>
        <begin position="197"/>
        <end position="280"/>
    </location>
</feature>
<organism evidence="3 4">
    <name type="scientific">Lachancea lanzarotensis</name>
    <dbReference type="NCBI Taxonomy" id="1245769"/>
    <lineage>
        <taxon>Eukaryota</taxon>
        <taxon>Fungi</taxon>
        <taxon>Dikarya</taxon>
        <taxon>Ascomycota</taxon>
        <taxon>Saccharomycotina</taxon>
        <taxon>Saccharomycetes</taxon>
        <taxon>Saccharomycetales</taxon>
        <taxon>Saccharomycetaceae</taxon>
        <taxon>Lachancea</taxon>
    </lineage>
</organism>
<name>A0A0C7N2F0_9SACH</name>
<keyword evidence="2" id="KW-0472">Membrane</keyword>
<dbReference type="GO" id="GO:0005935">
    <property type="term" value="C:cellular bud neck"/>
    <property type="evidence" value="ECO:0007669"/>
    <property type="project" value="TreeGrafter"/>
</dbReference>
<feature type="region of interest" description="Disordered" evidence="1">
    <location>
        <begin position="17"/>
        <end position="38"/>
    </location>
</feature>
<dbReference type="RefSeq" id="XP_022628382.1">
    <property type="nucleotide sequence ID" value="XM_022772971.1"/>
</dbReference>
<dbReference type="HOGENOM" id="CLU_061224_0_0_1"/>
<protein>
    <submittedName>
        <fullName evidence="3">LALA0S04e09010g1_1</fullName>
    </submittedName>
</protein>
<accession>A0A0C7N2F0</accession>
<feature type="compositionally biased region" description="Low complexity" evidence="1">
    <location>
        <begin position="17"/>
        <end position="32"/>
    </location>
</feature>
<evidence type="ECO:0000256" key="2">
    <source>
        <dbReference type="SAM" id="Phobius"/>
    </source>
</evidence>
<feature type="transmembrane region" description="Helical" evidence="2">
    <location>
        <begin position="59"/>
        <end position="84"/>
    </location>
</feature>
<dbReference type="GO" id="GO:0000324">
    <property type="term" value="C:fungal-type vacuole"/>
    <property type="evidence" value="ECO:0007669"/>
    <property type="project" value="TreeGrafter"/>
</dbReference>
<dbReference type="PANTHER" id="PTHR36089:SF1">
    <property type="entry name" value="CHITIN SYNTHASE 3 COMPLEX PROTEIN CSI2-RELATED"/>
    <property type="match status" value="1"/>
</dbReference>
<dbReference type="InterPro" id="IPR051009">
    <property type="entry name" value="PRM"/>
</dbReference>
<feature type="compositionally biased region" description="Polar residues" evidence="1">
    <location>
        <begin position="230"/>
        <end position="241"/>
    </location>
</feature>
<dbReference type="EMBL" id="LN736363">
    <property type="protein sequence ID" value="CEP62152.1"/>
    <property type="molecule type" value="Genomic_DNA"/>
</dbReference>
<dbReference type="GeneID" id="34685606"/>
<keyword evidence="2" id="KW-1133">Transmembrane helix</keyword>
<feature type="compositionally biased region" description="Polar residues" evidence="1">
    <location>
        <begin position="138"/>
        <end position="150"/>
    </location>
</feature>
<proteinExistence type="predicted"/>
<dbReference type="AlphaFoldDB" id="A0A0C7N2F0"/>
<feature type="compositionally biased region" description="Low complexity" evidence="1">
    <location>
        <begin position="202"/>
        <end position="214"/>
    </location>
</feature>
<evidence type="ECO:0000256" key="1">
    <source>
        <dbReference type="SAM" id="MobiDB-lite"/>
    </source>
</evidence>
<keyword evidence="2" id="KW-0812">Transmembrane</keyword>
<dbReference type="Proteomes" id="UP000054304">
    <property type="component" value="Unassembled WGS sequence"/>
</dbReference>
<dbReference type="PANTHER" id="PTHR36089">
    <property type="entry name" value="CHITIN SYNTHASE 3 COMPLEX PROTEIN CSI2-RELATED"/>
    <property type="match status" value="1"/>
</dbReference>